<proteinExistence type="predicted"/>
<evidence type="ECO:0000313" key="2">
    <source>
        <dbReference type="EMBL" id="KAK5794582.1"/>
    </source>
</evidence>
<accession>A0ABR0NIT0</accession>
<name>A0ABR0NIT0_GOSAR</name>
<reference evidence="2 3" key="1">
    <citation type="submission" date="2023-03" db="EMBL/GenBank/DDBJ databases">
        <title>WGS of Gossypium arboreum.</title>
        <authorList>
            <person name="Yu D."/>
        </authorList>
    </citation>
    <scope>NUCLEOTIDE SEQUENCE [LARGE SCALE GENOMIC DNA]</scope>
    <source>
        <tissue evidence="2">Leaf</tissue>
    </source>
</reference>
<evidence type="ECO:0000256" key="1">
    <source>
        <dbReference type="SAM" id="MobiDB-lite"/>
    </source>
</evidence>
<gene>
    <name evidence="2" type="ORF">PVK06_035821</name>
</gene>
<comment type="caution">
    <text evidence="2">The sequence shown here is derived from an EMBL/GenBank/DDBJ whole genome shotgun (WGS) entry which is preliminary data.</text>
</comment>
<feature type="region of interest" description="Disordered" evidence="1">
    <location>
        <begin position="1"/>
        <end position="24"/>
    </location>
</feature>
<organism evidence="2 3">
    <name type="scientific">Gossypium arboreum</name>
    <name type="common">Tree cotton</name>
    <name type="synonym">Gossypium nanking</name>
    <dbReference type="NCBI Taxonomy" id="29729"/>
    <lineage>
        <taxon>Eukaryota</taxon>
        <taxon>Viridiplantae</taxon>
        <taxon>Streptophyta</taxon>
        <taxon>Embryophyta</taxon>
        <taxon>Tracheophyta</taxon>
        <taxon>Spermatophyta</taxon>
        <taxon>Magnoliopsida</taxon>
        <taxon>eudicotyledons</taxon>
        <taxon>Gunneridae</taxon>
        <taxon>Pentapetalae</taxon>
        <taxon>rosids</taxon>
        <taxon>malvids</taxon>
        <taxon>Malvales</taxon>
        <taxon>Malvaceae</taxon>
        <taxon>Malvoideae</taxon>
        <taxon>Gossypium</taxon>
    </lineage>
</organism>
<dbReference type="Proteomes" id="UP001358586">
    <property type="component" value="Chromosome 10"/>
</dbReference>
<keyword evidence="3" id="KW-1185">Reference proteome</keyword>
<dbReference type="EMBL" id="JARKNE010000010">
    <property type="protein sequence ID" value="KAK5794582.1"/>
    <property type="molecule type" value="Genomic_DNA"/>
</dbReference>
<evidence type="ECO:0000313" key="3">
    <source>
        <dbReference type="Proteomes" id="UP001358586"/>
    </source>
</evidence>
<sequence length="90" mass="10346">MNQRSSLHQRRQGTEDSPLRLPPLQVRGSGLITNAFTEMRCITPPRSALKFFRIWRPIQLVLGLNPSFAKSVITEEPYTTSPRLQEVRKV</sequence>
<protein>
    <submittedName>
        <fullName evidence="2">Uncharacterized protein</fullName>
    </submittedName>
</protein>